<dbReference type="EMBL" id="AACI03001745">
    <property type="protein sequence ID" value="EJT42070.1"/>
    <property type="molecule type" value="Genomic_DNA"/>
</dbReference>
<accession>J4TUU0</accession>
<dbReference type="HOGENOM" id="CLU_2122475_0_0_1"/>
<reference evidence="1 2" key="1">
    <citation type="journal article" date="2003" name="Science">
        <title>Finding functional features in Saccharomyces genomes by phylogenetic footprinting.</title>
        <authorList>
            <person name="Cliften P.F."/>
            <person name="Sudarsanam P."/>
            <person name="Desikan A."/>
            <person name="Fulton L."/>
            <person name="Fulton B."/>
            <person name="Majors J."/>
            <person name="Waterston R."/>
            <person name="Cohen B.A."/>
            <person name="Johnston M."/>
        </authorList>
    </citation>
    <scope>NUCLEOTIDE SEQUENCE [LARGE SCALE GENOMIC DNA]</scope>
    <source>
        <strain evidence="2">ATCC MYA-4449 / AS 2.2408 / CBS 8840 / NBRC 1802 / NCYC 2889</strain>
    </source>
</reference>
<protein>
    <submittedName>
        <fullName evidence="1">RPN7-like protein</fullName>
    </submittedName>
</protein>
<comment type="caution">
    <text evidence="1">The sequence shown here is derived from an EMBL/GenBank/DDBJ whole genome shotgun (WGS) entry which is preliminary data.</text>
</comment>
<name>J4TUU0_SACK1</name>
<keyword evidence="2" id="KW-1185">Reference proteome</keyword>
<evidence type="ECO:0000313" key="2">
    <source>
        <dbReference type="Proteomes" id="UP000002753"/>
    </source>
</evidence>
<gene>
    <name evidence="1" type="primary">YPR108W</name>
    <name evidence="1" type="ORF">SKUD_147302</name>
</gene>
<dbReference type="STRING" id="226230.J4TUU0"/>
<dbReference type="AlphaFoldDB" id="J4TUU0"/>
<evidence type="ECO:0000313" key="1">
    <source>
        <dbReference type="EMBL" id="EJT42070.1"/>
    </source>
</evidence>
<reference evidence="2" key="2">
    <citation type="journal article" date="2011" name="G3 (Bethesda)">
        <title>The awesome power of yeast evolutionary genetics: New genome sequences and strain resources for the Saccharomyces sensu stricto genus.</title>
        <authorList>
            <person name="Scannell D.R."/>
            <person name="Zill O.A."/>
            <person name="Rokas A."/>
            <person name="Payen C."/>
            <person name="Dunham M.J."/>
            <person name="Eisen M.B."/>
            <person name="Rine J."/>
            <person name="Johnston M."/>
            <person name="Hittinger C.T."/>
        </authorList>
    </citation>
    <scope>GENOME REANNOTATION</scope>
    <source>
        <strain evidence="2">ATCC MYA-4449 / AS 2.2408 / CBS 8840 / NBRC 1802 / NCYC 2889</strain>
    </source>
</reference>
<proteinExistence type="predicted"/>
<sequence>MVDVEKKSQEVEYVDPSVNRVPNYEVSEKAFLLTQQKVTVKQRKEAANFVLANIKEEEMAPYYKYLCEEYLVKNGGSDLDHEEISSLTDEWIQFDRQLYDDLRAKNESKIKDAE</sequence>
<organism evidence="1 2">
    <name type="scientific">Saccharomyces kudriavzevii (strain ATCC MYA-4449 / AS 2.2408 / CBS 8840 / NBRC 1802 / NCYC 2889)</name>
    <name type="common">Yeast</name>
    <dbReference type="NCBI Taxonomy" id="226230"/>
    <lineage>
        <taxon>Eukaryota</taxon>
        <taxon>Fungi</taxon>
        <taxon>Dikarya</taxon>
        <taxon>Ascomycota</taxon>
        <taxon>Saccharomycotina</taxon>
        <taxon>Saccharomycetes</taxon>
        <taxon>Saccharomycetales</taxon>
        <taxon>Saccharomycetaceae</taxon>
        <taxon>Saccharomyces</taxon>
    </lineage>
</organism>
<dbReference type="Proteomes" id="UP000002753">
    <property type="component" value="Unassembled WGS sequence"/>
</dbReference>